<evidence type="ECO:0000256" key="4">
    <source>
        <dbReference type="ARBA" id="ARBA00023163"/>
    </source>
</evidence>
<dbReference type="InterPro" id="IPR003657">
    <property type="entry name" value="WRKY_dom"/>
</dbReference>
<dbReference type="InterPro" id="IPR044810">
    <property type="entry name" value="WRKY_plant"/>
</dbReference>
<dbReference type="PANTHER" id="PTHR31429:SF116">
    <property type="entry name" value="WRKY DNA-BINDING DOMAIN SUPERFAMILY PROTEIN-RELATED"/>
    <property type="match status" value="1"/>
</dbReference>
<gene>
    <name evidence="8" type="primary">WRKY9_0</name>
    <name evidence="8" type="ORF">Zm00014a_034974</name>
</gene>
<dbReference type="PANTHER" id="PTHR31429">
    <property type="entry name" value="WRKY TRANSCRIPTION FACTOR 36-RELATED"/>
    <property type="match status" value="1"/>
</dbReference>
<keyword evidence="5" id="KW-0539">Nucleus</keyword>
<organism evidence="8">
    <name type="scientific">Zea mays</name>
    <name type="common">Maize</name>
    <dbReference type="NCBI Taxonomy" id="4577"/>
    <lineage>
        <taxon>Eukaryota</taxon>
        <taxon>Viridiplantae</taxon>
        <taxon>Streptophyta</taxon>
        <taxon>Embryophyta</taxon>
        <taxon>Tracheophyta</taxon>
        <taxon>Spermatophyta</taxon>
        <taxon>Magnoliopsida</taxon>
        <taxon>Liliopsida</taxon>
        <taxon>Poales</taxon>
        <taxon>Poaceae</taxon>
        <taxon>PACMAD clade</taxon>
        <taxon>Panicoideae</taxon>
        <taxon>Andropogonodae</taxon>
        <taxon>Andropogoneae</taxon>
        <taxon>Tripsacinae</taxon>
        <taxon>Zea</taxon>
    </lineage>
</organism>
<feature type="domain" description="WRKY" evidence="7">
    <location>
        <begin position="107"/>
        <end position="173"/>
    </location>
</feature>
<dbReference type="Pfam" id="PF03106">
    <property type="entry name" value="WRKY"/>
    <property type="match status" value="1"/>
</dbReference>
<dbReference type="GO" id="GO:0005634">
    <property type="term" value="C:nucleus"/>
    <property type="evidence" value="ECO:0007669"/>
    <property type="project" value="UniProtKB-SubCell"/>
</dbReference>
<keyword evidence="4" id="KW-0804">Transcription</keyword>
<protein>
    <submittedName>
        <fullName evidence="8">Putative WRKY transcription factor 9</fullName>
    </submittedName>
</protein>
<keyword evidence="3" id="KW-0238">DNA-binding</keyword>
<proteinExistence type="predicted"/>
<sequence length="277" mass="28674">MMNLGDDEPAAGPVLSLSLGPAANAIRASFRAEGRRGKISASNDADDGTGLALGLRCGGGSGAKRQRVVIVDNDDGGSSEKALRRLPGAPPPPPQQRPDRVTVRTRCSAATVNDGCQWRKYGQKVAKGNPWPRAYYRCTATPDCPVRKKVQRCAHDTAVLVTTYDGVHSHPLTPYAAAAAAARRASCDGAPPRLAFPLAALPQRYCSPSGAVAISGLPAAASSHGHGNVVPMASIMQKAVADPNFRAAVMAAVASYVSEQCGGRNIDDGAFTLPPPG</sequence>
<dbReference type="GO" id="GO:0003700">
    <property type="term" value="F:DNA-binding transcription factor activity"/>
    <property type="evidence" value="ECO:0007669"/>
    <property type="project" value="InterPro"/>
</dbReference>
<dbReference type="InterPro" id="IPR036576">
    <property type="entry name" value="WRKY_dom_sf"/>
</dbReference>
<evidence type="ECO:0000256" key="1">
    <source>
        <dbReference type="ARBA" id="ARBA00004123"/>
    </source>
</evidence>
<dbReference type="SUPFAM" id="SSF118290">
    <property type="entry name" value="WRKY DNA-binding domain"/>
    <property type="match status" value="1"/>
</dbReference>
<evidence type="ECO:0000259" key="7">
    <source>
        <dbReference type="PROSITE" id="PS50811"/>
    </source>
</evidence>
<feature type="region of interest" description="Disordered" evidence="6">
    <location>
        <begin position="72"/>
        <end position="101"/>
    </location>
</feature>
<evidence type="ECO:0000256" key="5">
    <source>
        <dbReference type="ARBA" id="ARBA00023242"/>
    </source>
</evidence>
<dbReference type="Gene3D" id="2.20.25.80">
    <property type="entry name" value="WRKY domain"/>
    <property type="match status" value="1"/>
</dbReference>
<reference evidence="8" key="1">
    <citation type="journal article" date="2018" name="Nat. Genet.">
        <title>Extensive intraspecific gene order and gene structural variations between Mo17 and other maize genomes.</title>
        <authorList>
            <person name="Sun S."/>
            <person name="Zhou Y."/>
            <person name="Chen J."/>
            <person name="Shi J."/>
            <person name="Zhao H."/>
            <person name="Zhao H."/>
            <person name="Song W."/>
            <person name="Zhang M."/>
            <person name="Cui Y."/>
            <person name="Dong X."/>
            <person name="Liu H."/>
            <person name="Ma X."/>
            <person name="Jiao Y."/>
            <person name="Wang B."/>
            <person name="Wei X."/>
            <person name="Stein J.C."/>
            <person name="Glaubitz J.C."/>
            <person name="Lu F."/>
            <person name="Yu G."/>
            <person name="Liang C."/>
            <person name="Fengler K."/>
            <person name="Li B."/>
            <person name="Rafalski A."/>
            <person name="Schnable P.S."/>
            <person name="Ware D.H."/>
            <person name="Buckler E.S."/>
            <person name="Lai J."/>
        </authorList>
    </citation>
    <scope>NUCLEOTIDE SEQUENCE [LARGE SCALE GENOMIC DNA]</scope>
    <source>
        <tissue evidence="8">Seedling</tissue>
    </source>
</reference>
<evidence type="ECO:0000256" key="6">
    <source>
        <dbReference type="SAM" id="MobiDB-lite"/>
    </source>
</evidence>
<accession>A0A3L6DV29</accession>
<dbReference type="EMBL" id="NCVQ01000009">
    <property type="protein sequence ID" value="PWZ12309.1"/>
    <property type="molecule type" value="Genomic_DNA"/>
</dbReference>
<comment type="caution">
    <text evidence="8">The sequence shown here is derived from an EMBL/GenBank/DDBJ whole genome shotgun (WGS) entry which is preliminary data.</text>
</comment>
<dbReference type="GO" id="GO:0043565">
    <property type="term" value="F:sequence-specific DNA binding"/>
    <property type="evidence" value="ECO:0007669"/>
    <property type="project" value="InterPro"/>
</dbReference>
<dbReference type="AlphaFoldDB" id="A0A3L6DV29"/>
<comment type="subcellular location">
    <subcellularLocation>
        <location evidence="1">Nucleus</location>
    </subcellularLocation>
</comment>
<evidence type="ECO:0000313" key="8">
    <source>
        <dbReference type="EMBL" id="PWZ12309.1"/>
    </source>
</evidence>
<dbReference type="Proteomes" id="UP000251960">
    <property type="component" value="Chromosome 8"/>
</dbReference>
<evidence type="ECO:0000256" key="3">
    <source>
        <dbReference type="ARBA" id="ARBA00023125"/>
    </source>
</evidence>
<dbReference type="ExpressionAtlas" id="A0A3L6DV29">
    <property type="expression patterns" value="baseline and differential"/>
</dbReference>
<evidence type="ECO:0000256" key="2">
    <source>
        <dbReference type="ARBA" id="ARBA00023015"/>
    </source>
</evidence>
<dbReference type="SMART" id="SM00774">
    <property type="entry name" value="WRKY"/>
    <property type="match status" value="1"/>
</dbReference>
<name>A0A3L6DV29_MAIZE</name>
<dbReference type="PROSITE" id="PS50811">
    <property type="entry name" value="WRKY"/>
    <property type="match status" value="1"/>
</dbReference>
<keyword evidence="2" id="KW-0805">Transcription regulation</keyword>